<evidence type="ECO:0000256" key="1">
    <source>
        <dbReference type="SAM" id="MobiDB-lite"/>
    </source>
</evidence>
<feature type="region of interest" description="Disordered" evidence="1">
    <location>
        <begin position="81"/>
        <end position="103"/>
    </location>
</feature>
<name>A0ABR0EWT0_ZASCE</name>
<keyword evidence="3" id="KW-1185">Reference proteome</keyword>
<sequence length="243" mass="27467">MEDEAAREAAVRRKAIDTAKNTMAAIGESEGVDMEDELTQMELAFPSTDLDGLSAPPVMAPSTLSVTSAAAPEFVPVQQAHGVATDPSPPPFPSPATSTTTQTFEAQARERARQRIRMAKLVGARVKVYKDLEQIHLKWIERHANGVMSKDAFKRTKTASGVLWRVKHILREEYKPIRIPDCILENLQQVLDDRYKVADDYLREQARNPTREMHAANLRHKYYRACLEDILNRLVEYKTKPRA</sequence>
<gene>
    <name evidence="2" type="ORF">PRZ48_003764</name>
</gene>
<dbReference type="EMBL" id="JAXOVC010000002">
    <property type="protein sequence ID" value="KAK4505799.1"/>
    <property type="molecule type" value="Genomic_DNA"/>
</dbReference>
<accession>A0ABR0EWT0</accession>
<comment type="caution">
    <text evidence="2">The sequence shown here is derived from an EMBL/GenBank/DDBJ whole genome shotgun (WGS) entry which is preliminary data.</text>
</comment>
<evidence type="ECO:0000313" key="3">
    <source>
        <dbReference type="Proteomes" id="UP001305779"/>
    </source>
</evidence>
<evidence type="ECO:0000313" key="2">
    <source>
        <dbReference type="EMBL" id="KAK4505799.1"/>
    </source>
</evidence>
<protein>
    <submittedName>
        <fullName evidence="2">Uncharacterized protein</fullName>
    </submittedName>
</protein>
<reference evidence="2 3" key="1">
    <citation type="journal article" date="2023" name="G3 (Bethesda)">
        <title>A chromosome-level genome assembly of Zasmidium syzygii isolated from banana leaves.</title>
        <authorList>
            <person name="van Westerhoven A.C."/>
            <person name="Mehrabi R."/>
            <person name="Talebi R."/>
            <person name="Steentjes M.B.F."/>
            <person name="Corcolon B."/>
            <person name="Chong P.A."/>
            <person name="Kema G.H.J."/>
            <person name="Seidl M.F."/>
        </authorList>
    </citation>
    <scope>NUCLEOTIDE SEQUENCE [LARGE SCALE GENOMIC DNA]</scope>
    <source>
        <strain evidence="2 3">P124</strain>
    </source>
</reference>
<dbReference type="Proteomes" id="UP001305779">
    <property type="component" value="Unassembled WGS sequence"/>
</dbReference>
<organism evidence="2 3">
    <name type="scientific">Zasmidium cellare</name>
    <name type="common">Wine cellar mold</name>
    <name type="synonym">Racodium cellare</name>
    <dbReference type="NCBI Taxonomy" id="395010"/>
    <lineage>
        <taxon>Eukaryota</taxon>
        <taxon>Fungi</taxon>
        <taxon>Dikarya</taxon>
        <taxon>Ascomycota</taxon>
        <taxon>Pezizomycotina</taxon>
        <taxon>Dothideomycetes</taxon>
        <taxon>Dothideomycetidae</taxon>
        <taxon>Mycosphaerellales</taxon>
        <taxon>Mycosphaerellaceae</taxon>
        <taxon>Zasmidium</taxon>
    </lineage>
</organism>
<proteinExistence type="predicted"/>